<reference evidence="10" key="1">
    <citation type="submission" date="2025-08" db="UniProtKB">
        <authorList>
            <consortium name="RefSeq"/>
        </authorList>
    </citation>
    <scope>IDENTIFICATION</scope>
    <source>
        <tissue evidence="10">Whole sample</tissue>
    </source>
</reference>
<dbReference type="PANTHER" id="PTHR23080">
    <property type="entry name" value="THAP DOMAIN PROTEIN"/>
    <property type="match status" value="1"/>
</dbReference>
<comment type="cofactor">
    <cofactor evidence="1">
        <name>a divalent metal cation</name>
        <dbReference type="ChEBI" id="CHEBI:60240"/>
    </cofactor>
</comment>
<dbReference type="GeneID" id="111108429"/>
<dbReference type="GO" id="GO:0008270">
    <property type="term" value="F:zinc ion binding"/>
    <property type="evidence" value="ECO:0007669"/>
    <property type="project" value="UniProtKB-KW"/>
</dbReference>
<evidence type="ECO:0000256" key="3">
    <source>
        <dbReference type="ARBA" id="ARBA00022771"/>
    </source>
</evidence>
<sequence length="500" mass="56752">MVKHCSYGTCKSDSRYPDKLNGAKFIPFPKPKTNLEKCMRWIALCNRPQDQLNINKITKDTYICTKHFINNDGPTTEYPDPCDAKSGVIKKARHLPTRQLFTGNATCNSVSEASNITEDMDTSTTDFLHDIACQTSEQLFSSMDMLAMGARIHQLEKENQELRAALAAYQSKRQSVRSTSTQTNIHVENFSVESVSNSKIKNLFQYYTGITYLRFLMLISFLFPNGTNSDVNHVTYDSNREEVKRLPVDQQVFLFLCRIRNGLQVKDLACRFNLKIQSVSTILKGISKYMYLRLGSLSYWPHRSVIIQNMPSVYKEEFPNSVAIIDCTEIKIQRPSSLLCQSQCYSEYKSATTLKSLVVCDPRGSILFVSDLYCGSISDNDICVKSGFFQHLQSLMESGYLHPGDSIMAEKGFRIEDQLAEIGLRLNIPPFVSSAQSMSAANVTLTRKIAAHRIHVERAINQIKCFKLFSRKIPVSLLHSINEYWLCASLLTNFQDTLVK</sequence>
<evidence type="ECO:0000256" key="6">
    <source>
        <dbReference type="PROSITE-ProRule" id="PRU00309"/>
    </source>
</evidence>
<dbReference type="AlphaFoldDB" id="A0A8B8B9B3"/>
<keyword evidence="9" id="KW-1185">Reference proteome</keyword>
<protein>
    <submittedName>
        <fullName evidence="10">Uncharacterized protein LOC111108429</fullName>
    </submittedName>
</protein>
<dbReference type="SUPFAM" id="SSF57716">
    <property type="entry name" value="Glucocorticoid receptor-like (DNA-binding domain)"/>
    <property type="match status" value="1"/>
</dbReference>
<dbReference type="Pfam" id="PF05485">
    <property type="entry name" value="THAP"/>
    <property type="match status" value="1"/>
</dbReference>
<keyword evidence="4" id="KW-0862">Zinc</keyword>
<dbReference type="Proteomes" id="UP000694844">
    <property type="component" value="Chromosome 8"/>
</dbReference>
<feature type="domain" description="THAP-type" evidence="8">
    <location>
        <begin position="1"/>
        <end position="99"/>
    </location>
</feature>
<dbReference type="InterPro" id="IPR027805">
    <property type="entry name" value="Transposase_HTH_dom"/>
</dbReference>
<dbReference type="KEGG" id="cvn:111108429"/>
<evidence type="ECO:0000313" key="9">
    <source>
        <dbReference type="Proteomes" id="UP000694844"/>
    </source>
</evidence>
<gene>
    <name evidence="10" type="primary">LOC111108429</name>
</gene>
<dbReference type="GO" id="GO:0003677">
    <property type="term" value="F:DNA binding"/>
    <property type="evidence" value="ECO:0007669"/>
    <property type="project" value="UniProtKB-UniRule"/>
</dbReference>
<evidence type="ECO:0000256" key="7">
    <source>
        <dbReference type="SAM" id="Coils"/>
    </source>
</evidence>
<dbReference type="InterPro" id="IPR006612">
    <property type="entry name" value="THAP_Znf"/>
</dbReference>
<evidence type="ECO:0000256" key="4">
    <source>
        <dbReference type="ARBA" id="ARBA00022833"/>
    </source>
</evidence>
<dbReference type="Pfam" id="PF13359">
    <property type="entry name" value="DDE_Tnp_4"/>
    <property type="match status" value="1"/>
</dbReference>
<evidence type="ECO:0000259" key="8">
    <source>
        <dbReference type="PROSITE" id="PS50950"/>
    </source>
</evidence>
<organism evidence="9 10">
    <name type="scientific">Crassostrea virginica</name>
    <name type="common">Eastern oyster</name>
    <dbReference type="NCBI Taxonomy" id="6565"/>
    <lineage>
        <taxon>Eukaryota</taxon>
        <taxon>Metazoa</taxon>
        <taxon>Spiralia</taxon>
        <taxon>Lophotrochozoa</taxon>
        <taxon>Mollusca</taxon>
        <taxon>Bivalvia</taxon>
        <taxon>Autobranchia</taxon>
        <taxon>Pteriomorphia</taxon>
        <taxon>Ostreida</taxon>
        <taxon>Ostreoidea</taxon>
        <taxon>Ostreidae</taxon>
        <taxon>Crassostrea</taxon>
    </lineage>
</organism>
<evidence type="ECO:0000256" key="2">
    <source>
        <dbReference type="ARBA" id="ARBA00022723"/>
    </source>
</evidence>
<keyword evidence="5 6" id="KW-0238">DNA-binding</keyword>
<keyword evidence="2" id="KW-0479">Metal-binding</keyword>
<evidence type="ECO:0000313" key="10">
    <source>
        <dbReference type="RefSeq" id="XP_022300017.1"/>
    </source>
</evidence>
<evidence type="ECO:0000256" key="1">
    <source>
        <dbReference type="ARBA" id="ARBA00001968"/>
    </source>
</evidence>
<keyword evidence="3 6" id="KW-0863">Zinc-finger</keyword>
<dbReference type="Pfam" id="PF13613">
    <property type="entry name" value="HTH_Tnp_4"/>
    <property type="match status" value="1"/>
</dbReference>
<keyword evidence="7" id="KW-0175">Coiled coil</keyword>
<dbReference type="PROSITE" id="PS50950">
    <property type="entry name" value="ZF_THAP"/>
    <property type="match status" value="1"/>
</dbReference>
<dbReference type="PANTHER" id="PTHR23080:SF143">
    <property type="entry name" value="SI:DKEY-56D12.4"/>
    <property type="match status" value="1"/>
</dbReference>
<dbReference type="OrthoDB" id="6144117at2759"/>
<dbReference type="InterPro" id="IPR027806">
    <property type="entry name" value="HARBI1_dom"/>
</dbReference>
<evidence type="ECO:0000256" key="5">
    <source>
        <dbReference type="ARBA" id="ARBA00023125"/>
    </source>
</evidence>
<proteinExistence type="predicted"/>
<feature type="coiled-coil region" evidence="7">
    <location>
        <begin position="145"/>
        <end position="179"/>
    </location>
</feature>
<accession>A0A8B8B9B3</accession>
<dbReference type="RefSeq" id="XP_022300017.1">
    <property type="nucleotide sequence ID" value="XM_022444309.1"/>
</dbReference>
<name>A0A8B8B9B3_CRAVI</name>